<dbReference type="InterPro" id="IPR018506">
    <property type="entry name" value="Cyt_B5_heme-BS"/>
</dbReference>
<comment type="cofactor">
    <cofactor evidence="1">
        <name>Mo-molybdopterin</name>
        <dbReference type="ChEBI" id="CHEBI:71302"/>
    </cofactor>
</comment>
<dbReference type="SMART" id="SM01117">
    <property type="entry name" value="Cyt-b5"/>
    <property type="match status" value="1"/>
</dbReference>
<dbReference type="FunFam" id="3.10.120.10:FF:000007">
    <property type="entry name" value="Sulfite oxidase, mitochondrial"/>
    <property type="match status" value="1"/>
</dbReference>
<comment type="caution">
    <text evidence="14">The sequence shown here is derived from an EMBL/GenBank/DDBJ whole genome shotgun (WGS) entry which is preliminary data.</text>
</comment>
<reference evidence="14" key="1">
    <citation type="submission" date="2021-09" db="EMBL/GenBank/DDBJ databases">
        <authorList>
            <consortium name="AG Swart"/>
            <person name="Singh M."/>
            <person name="Singh A."/>
            <person name="Seah K."/>
            <person name="Emmerich C."/>
        </authorList>
    </citation>
    <scope>NUCLEOTIDE SEQUENCE</scope>
    <source>
        <strain evidence="14">ATCC30299</strain>
    </source>
</reference>
<evidence type="ECO:0000256" key="7">
    <source>
        <dbReference type="ARBA" id="ARBA00022617"/>
    </source>
</evidence>
<dbReference type="InterPro" id="IPR008335">
    <property type="entry name" value="Mopterin_OxRdtase_euk"/>
</dbReference>
<dbReference type="PRINTS" id="PR00407">
    <property type="entry name" value="EUMOPTERIN"/>
</dbReference>
<dbReference type="EC" id="1.8.3.1" evidence="5"/>
<dbReference type="GO" id="GO:0008482">
    <property type="term" value="F:sulfite oxidase activity"/>
    <property type="evidence" value="ECO:0007669"/>
    <property type="project" value="UniProtKB-EC"/>
</dbReference>
<dbReference type="InterPro" id="IPR014756">
    <property type="entry name" value="Ig_E-set"/>
</dbReference>
<evidence type="ECO:0000256" key="6">
    <source>
        <dbReference type="ARBA" id="ARBA00022505"/>
    </source>
</evidence>
<dbReference type="PANTHER" id="PTHR19372">
    <property type="entry name" value="SULFITE REDUCTASE"/>
    <property type="match status" value="1"/>
</dbReference>
<name>A0AAU9KB17_9CILI</name>
<evidence type="ECO:0000256" key="3">
    <source>
        <dbReference type="ARBA" id="ARBA00004569"/>
    </source>
</evidence>
<keyword evidence="10 12" id="KW-0408">Iron</keyword>
<sequence>MLKILACSSIGILTYSQYKYADSEEFRAGMRRSDLPDFTLDDISRHKNPEKSVWVTFKEGVYDVTNFIEHHPGGEKILLGSGGSIEPFWNLYRAHHKPQVYQMLESMRIGNLKNAQVLALDDPYKDDPQRNPEMVTHGVKPFNAETPNDLLVNNKTTPNDLFFIRNHLPVPHIDPKTYRLELVLYADKCFEFSLDDLKSKFEHVTIKSCIQCAGNRRADMAKYGNVRGVMWNAGAIGSAEWKGVRLRDLIKYANPKHEYQHAHIEAYDSDPNGPFGTNIPMSKIMDEHGDVILALEMNGEPLPLDHGFPVRLIVPGYVGVRNIKWVKRISLNDDESNLIWHKRDYKVFGVNDTPDNVDFEKRPPLYEMNVQSAICDPLDGATVESVEGKVTFKGYAYSGGGHEIARVDITTDKGETWHEAELSKDLAYHKKHWSWALWETKIPVSELQNEVCVKAVDSSGNSQPRDTAPILNYRGLLNNAWHCIKINHK</sequence>
<keyword evidence="11" id="KW-0496">Mitochondrion</keyword>
<comment type="pathway">
    <text evidence="4">Energy metabolism; sulfur metabolism.</text>
</comment>
<dbReference type="Pfam" id="PF00173">
    <property type="entry name" value="Cyt-b5"/>
    <property type="match status" value="1"/>
</dbReference>
<dbReference type="PROSITE" id="PS50255">
    <property type="entry name" value="CYTOCHROME_B5_2"/>
    <property type="match status" value="1"/>
</dbReference>
<dbReference type="GO" id="GO:0030151">
    <property type="term" value="F:molybdenum ion binding"/>
    <property type="evidence" value="ECO:0007669"/>
    <property type="project" value="InterPro"/>
</dbReference>
<dbReference type="Proteomes" id="UP001162131">
    <property type="component" value="Unassembled WGS sequence"/>
</dbReference>
<comment type="subcellular location">
    <subcellularLocation>
        <location evidence="3">Mitochondrion intermembrane space</location>
    </subcellularLocation>
</comment>
<dbReference type="FunFam" id="3.90.420.10:FF:000002">
    <property type="entry name" value="sulfite oxidase, mitochondrial"/>
    <property type="match status" value="1"/>
</dbReference>
<dbReference type="PRINTS" id="PR00363">
    <property type="entry name" value="CYTOCHROMEB5"/>
</dbReference>
<dbReference type="Pfam" id="PF00174">
    <property type="entry name" value="Oxidored_molyb"/>
    <property type="match status" value="1"/>
</dbReference>
<dbReference type="Gene3D" id="2.60.40.650">
    <property type="match status" value="1"/>
</dbReference>
<evidence type="ECO:0000256" key="10">
    <source>
        <dbReference type="ARBA" id="ARBA00023004"/>
    </source>
</evidence>
<evidence type="ECO:0000256" key="4">
    <source>
        <dbReference type="ARBA" id="ARBA00004971"/>
    </source>
</evidence>
<dbReference type="GO" id="GO:0020037">
    <property type="term" value="F:heme binding"/>
    <property type="evidence" value="ECO:0007669"/>
    <property type="project" value="UniProtKB-UniRule"/>
</dbReference>
<dbReference type="InterPro" id="IPR036374">
    <property type="entry name" value="OxRdtase_Mopterin-bd_sf"/>
</dbReference>
<dbReference type="AlphaFoldDB" id="A0AAU9KB17"/>
<dbReference type="SUPFAM" id="SSF81296">
    <property type="entry name" value="E set domains"/>
    <property type="match status" value="1"/>
</dbReference>
<dbReference type="InterPro" id="IPR000572">
    <property type="entry name" value="OxRdtase_Mopterin-bd_dom"/>
</dbReference>
<evidence type="ECO:0000256" key="9">
    <source>
        <dbReference type="ARBA" id="ARBA00023002"/>
    </source>
</evidence>
<evidence type="ECO:0000259" key="13">
    <source>
        <dbReference type="PROSITE" id="PS50255"/>
    </source>
</evidence>
<dbReference type="EMBL" id="CAJZBQ010000053">
    <property type="protein sequence ID" value="CAG9331119.1"/>
    <property type="molecule type" value="Genomic_DNA"/>
</dbReference>
<keyword evidence="8 12" id="KW-0479">Metal-binding</keyword>
<dbReference type="GO" id="GO:0005758">
    <property type="term" value="C:mitochondrial intermembrane space"/>
    <property type="evidence" value="ECO:0007669"/>
    <property type="project" value="UniProtKB-SubCell"/>
</dbReference>
<keyword evidence="9" id="KW-0560">Oxidoreductase</keyword>
<dbReference type="InterPro" id="IPR005066">
    <property type="entry name" value="MoCF_OxRdtse_dimer"/>
</dbReference>
<protein>
    <recommendedName>
        <fullName evidence="5">sulfite oxidase</fullName>
        <ecNumber evidence="5">1.8.3.1</ecNumber>
    </recommendedName>
</protein>
<comment type="similarity">
    <text evidence="12">Belongs to the cytochrome b5 family.</text>
</comment>
<comment type="cofactor">
    <cofactor evidence="2">
        <name>heme b</name>
        <dbReference type="ChEBI" id="CHEBI:60344"/>
    </cofactor>
</comment>
<gene>
    <name evidence="14" type="ORF">BSTOLATCC_MIC53198</name>
</gene>
<evidence type="ECO:0000256" key="1">
    <source>
        <dbReference type="ARBA" id="ARBA00001924"/>
    </source>
</evidence>
<proteinExistence type="inferred from homology"/>
<dbReference type="GO" id="GO:0043546">
    <property type="term" value="F:molybdopterin cofactor binding"/>
    <property type="evidence" value="ECO:0007669"/>
    <property type="project" value="TreeGrafter"/>
</dbReference>
<accession>A0AAU9KB17</accession>
<evidence type="ECO:0000256" key="11">
    <source>
        <dbReference type="ARBA" id="ARBA00023128"/>
    </source>
</evidence>
<dbReference type="InterPro" id="IPR001199">
    <property type="entry name" value="Cyt_B5-like_heme/steroid-bd"/>
</dbReference>
<keyword evidence="15" id="KW-1185">Reference proteome</keyword>
<dbReference type="Gene3D" id="3.90.420.10">
    <property type="entry name" value="Oxidoreductase, molybdopterin-binding domain"/>
    <property type="match status" value="1"/>
</dbReference>
<keyword evidence="6" id="KW-0500">Molybdenum</keyword>
<evidence type="ECO:0000256" key="5">
    <source>
        <dbReference type="ARBA" id="ARBA00012505"/>
    </source>
</evidence>
<evidence type="ECO:0000256" key="12">
    <source>
        <dbReference type="RuleBase" id="RU362121"/>
    </source>
</evidence>
<dbReference type="InterPro" id="IPR036400">
    <property type="entry name" value="Cyt_B5-like_heme/steroid_sf"/>
</dbReference>
<evidence type="ECO:0000256" key="8">
    <source>
        <dbReference type="ARBA" id="ARBA00022723"/>
    </source>
</evidence>
<dbReference type="Pfam" id="PF03404">
    <property type="entry name" value="Mo-co_dimer"/>
    <property type="match status" value="1"/>
</dbReference>
<evidence type="ECO:0000313" key="15">
    <source>
        <dbReference type="Proteomes" id="UP001162131"/>
    </source>
</evidence>
<dbReference type="GO" id="GO:0006790">
    <property type="term" value="P:sulfur compound metabolic process"/>
    <property type="evidence" value="ECO:0007669"/>
    <property type="project" value="TreeGrafter"/>
</dbReference>
<dbReference type="Gene3D" id="3.10.120.10">
    <property type="entry name" value="Cytochrome b5-like heme/steroid binding domain"/>
    <property type="match status" value="1"/>
</dbReference>
<dbReference type="PROSITE" id="PS00191">
    <property type="entry name" value="CYTOCHROME_B5_1"/>
    <property type="match status" value="1"/>
</dbReference>
<evidence type="ECO:0000256" key="2">
    <source>
        <dbReference type="ARBA" id="ARBA00001970"/>
    </source>
</evidence>
<dbReference type="SUPFAM" id="SSF55856">
    <property type="entry name" value="Cytochrome b5-like heme/steroid binding domain"/>
    <property type="match status" value="1"/>
</dbReference>
<organism evidence="14 15">
    <name type="scientific">Blepharisma stoltei</name>
    <dbReference type="NCBI Taxonomy" id="1481888"/>
    <lineage>
        <taxon>Eukaryota</taxon>
        <taxon>Sar</taxon>
        <taxon>Alveolata</taxon>
        <taxon>Ciliophora</taxon>
        <taxon>Postciliodesmatophora</taxon>
        <taxon>Heterotrichea</taxon>
        <taxon>Heterotrichida</taxon>
        <taxon>Blepharismidae</taxon>
        <taxon>Blepharisma</taxon>
    </lineage>
</organism>
<keyword evidence="7 12" id="KW-0349">Heme</keyword>
<dbReference type="PANTHER" id="PTHR19372:SF7">
    <property type="entry name" value="SULFITE OXIDASE, MITOCHONDRIAL"/>
    <property type="match status" value="1"/>
</dbReference>
<dbReference type="SUPFAM" id="SSF56524">
    <property type="entry name" value="Oxidoreductase molybdopterin-binding domain"/>
    <property type="match status" value="1"/>
</dbReference>
<evidence type="ECO:0000313" key="14">
    <source>
        <dbReference type="EMBL" id="CAG9331119.1"/>
    </source>
</evidence>
<feature type="domain" description="Cytochrome b5 heme-binding" evidence="13">
    <location>
        <begin position="35"/>
        <end position="113"/>
    </location>
</feature>